<dbReference type="Pfam" id="PF01431">
    <property type="entry name" value="Peptidase_M13"/>
    <property type="match status" value="1"/>
</dbReference>
<dbReference type="AlphaFoldDB" id="A0A2A6BK21"/>
<dbReference type="Gene3D" id="3.40.390.10">
    <property type="entry name" value="Collagenase (Catalytic Domain)"/>
    <property type="match status" value="1"/>
</dbReference>
<keyword evidence="2" id="KW-1185">Reference proteome</keyword>
<dbReference type="GO" id="GO:0016485">
    <property type="term" value="P:protein processing"/>
    <property type="evidence" value="ECO:0000318"/>
    <property type="project" value="GO_Central"/>
</dbReference>
<protein>
    <submittedName>
        <fullName evidence="1">Peptidase</fullName>
    </submittedName>
</protein>
<dbReference type="InterPro" id="IPR000718">
    <property type="entry name" value="Peptidase_M13"/>
</dbReference>
<organism evidence="1 2">
    <name type="scientific">Pristionchus pacificus</name>
    <name type="common">Parasitic nematode worm</name>
    <dbReference type="NCBI Taxonomy" id="54126"/>
    <lineage>
        <taxon>Eukaryota</taxon>
        <taxon>Metazoa</taxon>
        <taxon>Ecdysozoa</taxon>
        <taxon>Nematoda</taxon>
        <taxon>Chromadorea</taxon>
        <taxon>Rhabditida</taxon>
        <taxon>Rhabditina</taxon>
        <taxon>Diplogasteromorpha</taxon>
        <taxon>Diplogasteroidea</taxon>
        <taxon>Neodiplogasteridae</taxon>
        <taxon>Pristionchus</taxon>
    </lineage>
</organism>
<dbReference type="GO" id="GO:0005886">
    <property type="term" value="C:plasma membrane"/>
    <property type="evidence" value="ECO:0000318"/>
    <property type="project" value="GO_Central"/>
</dbReference>
<dbReference type="Proteomes" id="UP000005239">
    <property type="component" value="Unassembled WGS sequence"/>
</dbReference>
<evidence type="ECO:0000313" key="2">
    <source>
        <dbReference type="Proteomes" id="UP000005239"/>
    </source>
</evidence>
<evidence type="ECO:0000313" key="1">
    <source>
        <dbReference type="EnsemblMetazoa" id="PPA30459.1"/>
    </source>
</evidence>
<sequence length="267" mass="31231">MSRKLASMFLIILILFGSVSSDRLRFHLKNLIDKNISPCDDFYHHVCSQHVKPKEFFTNRAAELFDKTIDALKPDAIKYSPIEHDMQQLKGSRKLIEIEFDEKEYDKLVRKRCVRNLDCYVNDMEYFLHHMESMKLMFNESIIKKWDDDISDEDLIDQRDTQIHAIYQGFSIKNATRGVCFIKTKIKGLKTTLEQAFFYYVASGWCAKDVKEEECDDEHSANNIRVNTPFSLMPEFTKAFGCKKGDAMYVQEKDSCYVFGPKSQFAL</sequence>
<proteinExistence type="predicted"/>
<reference evidence="1" key="2">
    <citation type="submission" date="2022-06" db="UniProtKB">
        <authorList>
            <consortium name="EnsemblMetazoa"/>
        </authorList>
    </citation>
    <scope>IDENTIFICATION</scope>
    <source>
        <strain evidence="1">PS312</strain>
    </source>
</reference>
<dbReference type="OrthoDB" id="5799049at2759"/>
<dbReference type="InterPro" id="IPR018497">
    <property type="entry name" value="Peptidase_M13_C"/>
</dbReference>
<name>A0A2A6BK21_PRIPA</name>
<dbReference type="SUPFAM" id="SSF55486">
    <property type="entry name" value="Metalloproteases ('zincins'), catalytic domain"/>
    <property type="match status" value="2"/>
</dbReference>
<dbReference type="PROSITE" id="PS51885">
    <property type="entry name" value="NEPRILYSIN"/>
    <property type="match status" value="1"/>
</dbReference>
<gene>
    <name evidence="1" type="primary">WBGene00203327</name>
</gene>
<accession>A0A2A6BK21</accession>
<accession>A0A8R1YSK3</accession>
<dbReference type="EnsemblMetazoa" id="PPA30459.1">
    <property type="protein sequence ID" value="PPA30459.1"/>
    <property type="gene ID" value="WBGene00203327"/>
</dbReference>
<reference evidence="2" key="1">
    <citation type="journal article" date="2008" name="Nat. Genet.">
        <title>The Pristionchus pacificus genome provides a unique perspective on nematode lifestyle and parasitism.</title>
        <authorList>
            <person name="Dieterich C."/>
            <person name="Clifton S.W."/>
            <person name="Schuster L.N."/>
            <person name="Chinwalla A."/>
            <person name="Delehaunty K."/>
            <person name="Dinkelacker I."/>
            <person name="Fulton L."/>
            <person name="Fulton R."/>
            <person name="Godfrey J."/>
            <person name="Minx P."/>
            <person name="Mitreva M."/>
            <person name="Roeseler W."/>
            <person name="Tian H."/>
            <person name="Witte H."/>
            <person name="Yang S.P."/>
            <person name="Wilson R.K."/>
            <person name="Sommer R.J."/>
        </authorList>
    </citation>
    <scope>NUCLEOTIDE SEQUENCE [LARGE SCALE GENOMIC DNA]</scope>
    <source>
        <strain evidence="2">PS312</strain>
    </source>
</reference>
<dbReference type="PANTHER" id="PTHR11733">
    <property type="entry name" value="ZINC METALLOPROTEASE FAMILY M13 NEPRILYSIN-RELATED"/>
    <property type="match status" value="1"/>
</dbReference>
<dbReference type="GO" id="GO:0004222">
    <property type="term" value="F:metalloendopeptidase activity"/>
    <property type="evidence" value="ECO:0000318"/>
    <property type="project" value="GO_Central"/>
</dbReference>
<dbReference type="InterPro" id="IPR024079">
    <property type="entry name" value="MetalloPept_cat_dom_sf"/>
</dbReference>
<dbReference type="PANTHER" id="PTHR11733:SF208">
    <property type="entry name" value="PEPTIDASE M13 C-TERMINAL DOMAIN-CONTAINING PROTEIN"/>
    <property type="match status" value="1"/>
</dbReference>